<proteinExistence type="predicted"/>
<sequence length="232" mass="26791">MAKEMMITSFKVTAEVQPSYDARSTWFAYEDAINDWCGITELDNDSDKGGPDNGVKYFKSFLRPLFVKGTANVFLYRFQQFMNLSAHSQQDLQQKNKMALPTKKRWKEPMRGAMVLVEVHRAVLRVNQSKVRWYGKDYKMRDSTKLVTSLRVPVIQVSSRVNQFGEWTFQTFQPSIASAWTVILAAEPDHAIIHPVIPAEWMIEDTLAPSCILQYSDLRQAYLFEALFGKKF</sequence>
<evidence type="ECO:0000313" key="1">
    <source>
        <dbReference type="EMBL" id="OLP77160.1"/>
    </source>
</evidence>
<organism evidence="1 2">
    <name type="scientific">Symbiodinium microadriaticum</name>
    <name type="common">Dinoflagellate</name>
    <name type="synonym">Zooxanthella microadriatica</name>
    <dbReference type="NCBI Taxonomy" id="2951"/>
    <lineage>
        <taxon>Eukaryota</taxon>
        <taxon>Sar</taxon>
        <taxon>Alveolata</taxon>
        <taxon>Dinophyceae</taxon>
        <taxon>Suessiales</taxon>
        <taxon>Symbiodiniaceae</taxon>
        <taxon>Symbiodinium</taxon>
    </lineage>
</organism>
<protein>
    <submittedName>
        <fullName evidence="1">Uncharacterized protein</fullName>
    </submittedName>
</protein>
<comment type="caution">
    <text evidence="1">The sequence shown here is derived from an EMBL/GenBank/DDBJ whole genome shotgun (WGS) entry which is preliminary data.</text>
</comment>
<dbReference type="OrthoDB" id="10532719at2759"/>
<gene>
    <name evidence="1" type="ORF">AK812_SmicGene42812</name>
</gene>
<accession>A0A1Q9C2M4</accession>
<dbReference type="EMBL" id="LSRX01001832">
    <property type="protein sequence ID" value="OLP77160.1"/>
    <property type="molecule type" value="Genomic_DNA"/>
</dbReference>
<evidence type="ECO:0000313" key="2">
    <source>
        <dbReference type="Proteomes" id="UP000186817"/>
    </source>
</evidence>
<dbReference type="AlphaFoldDB" id="A0A1Q9C2M4"/>
<dbReference type="Proteomes" id="UP000186817">
    <property type="component" value="Unassembled WGS sequence"/>
</dbReference>
<reference evidence="1 2" key="1">
    <citation type="submission" date="2016-02" db="EMBL/GenBank/DDBJ databases">
        <title>Genome analysis of coral dinoflagellate symbionts highlights evolutionary adaptations to a symbiotic lifestyle.</title>
        <authorList>
            <person name="Aranda M."/>
            <person name="Li Y."/>
            <person name="Liew Y.J."/>
            <person name="Baumgarten S."/>
            <person name="Simakov O."/>
            <person name="Wilson M."/>
            <person name="Piel J."/>
            <person name="Ashoor H."/>
            <person name="Bougouffa S."/>
            <person name="Bajic V.B."/>
            <person name="Ryu T."/>
            <person name="Ravasi T."/>
            <person name="Bayer T."/>
            <person name="Micklem G."/>
            <person name="Kim H."/>
            <person name="Bhak J."/>
            <person name="Lajeunesse T.C."/>
            <person name="Voolstra C.R."/>
        </authorList>
    </citation>
    <scope>NUCLEOTIDE SEQUENCE [LARGE SCALE GENOMIC DNA]</scope>
    <source>
        <strain evidence="1 2">CCMP2467</strain>
    </source>
</reference>
<name>A0A1Q9C2M4_SYMMI</name>
<keyword evidence="2" id="KW-1185">Reference proteome</keyword>